<dbReference type="PANTHER" id="PTHR31423:SF3">
    <property type="entry name" value="PROLYL-TRNA SYNTHETASE ASSOCIATED DOMAIN-CONTAINING PROTEIN 1-RELATED"/>
    <property type="match status" value="1"/>
</dbReference>
<reference evidence="4" key="4">
    <citation type="submission" date="2016-11" db="EMBL/GenBank/DDBJ databases">
        <authorList>
            <person name="Varghese N."/>
            <person name="Submissions S."/>
        </authorList>
    </citation>
    <scope>NUCLEOTIDE SEQUENCE</scope>
    <source>
        <strain evidence="4">DSM 1682</strain>
    </source>
</reference>
<feature type="domain" description="YbaK/aminoacyl-tRNA synthetase-associated" evidence="2">
    <location>
        <begin position="14"/>
        <end position="139"/>
    </location>
</feature>
<dbReference type="GO" id="GO:0002161">
    <property type="term" value="F:aminoacyl-tRNA deacylase activity"/>
    <property type="evidence" value="ECO:0007669"/>
    <property type="project" value="InterPro"/>
</dbReference>
<dbReference type="AlphaFoldDB" id="A0A0X1U7E5"/>
<evidence type="ECO:0000313" key="5">
    <source>
        <dbReference type="Proteomes" id="UP000068026"/>
    </source>
</evidence>
<sequence>MLDEKGFVYEWVEHEAAFTIEDMVRMGFDKELDVAKNLFLRDGKGENHYLIVVRSDKKVNLKEFGQAFGLSKLSFASEERLMKYLGLKKGAVTPLGVLNDTEKQVRVFFDQDFLEMKIIGVHPNDNTATVYLLIQDLLEIIKENGNQLKVVGIPQ</sequence>
<dbReference type="PANTHER" id="PTHR31423">
    <property type="entry name" value="YBAK DOMAIN-CONTAINING PROTEIN"/>
    <property type="match status" value="1"/>
</dbReference>
<dbReference type="InterPro" id="IPR040285">
    <property type="entry name" value="ProX/PRXD1"/>
</dbReference>
<keyword evidence="5" id="KW-1185">Reference proteome</keyword>
<accession>A0A0X1U7E5</accession>
<dbReference type="InterPro" id="IPR036754">
    <property type="entry name" value="YbaK/aa-tRNA-synt-asso_dom_sf"/>
</dbReference>
<evidence type="ECO:0000256" key="1">
    <source>
        <dbReference type="ARBA" id="ARBA00010201"/>
    </source>
</evidence>
<dbReference type="SUPFAM" id="SSF55826">
    <property type="entry name" value="YbaK/ProRS associated domain"/>
    <property type="match status" value="1"/>
</dbReference>
<evidence type="ECO:0000313" key="4">
    <source>
        <dbReference type="EMBL" id="SHE75258.1"/>
    </source>
</evidence>
<dbReference type="EMBL" id="FQUA01000006">
    <property type="protein sequence ID" value="SHE75258.1"/>
    <property type="molecule type" value="Genomic_DNA"/>
</dbReference>
<proteinExistence type="inferred from homology"/>
<dbReference type="Pfam" id="PF04073">
    <property type="entry name" value="tRNA_edit"/>
    <property type="match status" value="1"/>
</dbReference>
<reference evidence="6" key="3">
    <citation type="submission" date="2016-11" db="EMBL/GenBank/DDBJ databases">
        <authorList>
            <person name="Jaros S."/>
            <person name="Januszkiewicz K."/>
            <person name="Wedrychowicz H."/>
        </authorList>
    </citation>
    <scope>NUCLEOTIDE SEQUENCE [LARGE SCALE GENOMIC DNA]</scope>
    <source>
        <strain evidence="6">DSM 1682</strain>
    </source>
</reference>
<dbReference type="KEGG" id="cpro:CPRO_12730"/>
<gene>
    <name evidence="3" type="primary">proX</name>
    <name evidence="3" type="ORF">CPRO_12730</name>
    <name evidence="4" type="ORF">SAMN02745151_01685</name>
</gene>
<dbReference type="Proteomes" id="UP000184204">
    <property type="component" value="Unassembled WGS sequence"/>
</dbReference>
<reference evidence="3 5" key="1">
    <citation type="journal article" date="2016" name="Genome Announc.">
        <title>Complete Genome Sequence of the Amino Acid-Fermenting Clostridium propionicum X2 (DSM 1682).</title>
        <authorList>
            <person name="Poehlein A."/>
            <person name="Schlien K."/>
            <person name="Chowdhury N.P."/>
            <person name="Gottschalk G."/>
            <person name="Buckel W."/>
            <person name="Daniel R."/>
        </authorList>
    </citation>
    <scope>NUCLEOTIDE SEQUENCE [LARGE SCALE GENOMIC DNA]</scope>
    <source>
        <strain evidence="3 5">X2</strain>
    </source>
</reference>
<name>A0A0X1U7E5_ANAPI</name>
<reference evidence="5" key="2">
    <citation type="submission" date="2016-01" db="EMBL/GenBank/DDBJ databases">
        <authorList>
            <person name="Poehlein A."/>
            <person name="Schlien K."/>
            <person name="Gottschalk G."/>
            <person name="Buckel W."/>
            <person name="Daniel R."/>
        </authorList>
    </citation>
    <scope>NUCLEOTIDE SEQUENCE [LARGE SCALE GENOMIC DNA]</scope>
    <source>
        <strain evidence="5">X2</strain>
    </source>
</reference>
<dbReference type="EMBL" id="CP014223">
    <property type="protein sequence ID" value="AMJ40866.1"/>
    <property type="molecule type" value="Genomic_DNA"/>
</dbReference>
<dbReference type="Gene3D" id="3.90.960.10">
    <property type="entry name" value="YbaK/aminoacyl-tRNA synthetase-associated domain"/>
    <property type="match status" value="1"/>
</dbReference>
<evidence type="ECO:0000259" key="2">
    <source>
        <dbReference type="Pfam" id="PF04073"/>
    </source>
</evidence>
<comment type="similarity">
    <text evidence="1">Belongs to the PRORSD1 family.</text>
</comment>
<dbReference type="CDD" id="cd04335">
    <property type="entry name" value="PrdX_deacylase"/>
    <property type="match status" value="1"/>
</dbReference>
<protein>
    <submittedName>
        <fullName evidence="4">Ala-tRNA(Pro) deacylase</fullName>
    </submittedName>
    <submittedName>
        <fullName evidence="3">Prolyl-tRNA editing protein ProX</fullName>
    </submittedName>
</protein>
<organism evidence="4 6">
    <name type="scientific">Anaerotignum propionicum DSM 1682</name>
    <dbReference type="NCBI Taxonomy" id="991789"/>
    <lineage>
        <taxon>Bacteria</taxon>
        <taxon>Bacillati</taxon>
        <taxon>Bacillota</taxon>
        <taxon>Clostridia</taxon>
        <taxon>Lachnospirales</taxon>
        <taxon>Anaerotignaceae</taxon>
        <taxon>Anaerotignum</taxon>
    </lineage>
</organism>
<dbReference type="OrthoDB" id="9798587at2"/>
<dbReference type="Proteomes" id="UP000068026">
    <property type="component" value="Chromosome"/>
</dbReference>
<evidence type="ECO:0000313" key="6">
    <source>
        <dbReference type="Proteomes" id="UP000184204"/>
    </source>
</evidence>
<dbReference type="InterPro" id="IPR007214">
    <property type="entry name" value="YbaK/aa-tRNA-synth-assoc-dom"/>
</dbReference>
<evidence type="ECO:0000313" key="3">
    <source>
        <dbReference type="EMBL" id="AMJ40866.1"/>
    </source>
</evidence>